<dbReference type="Proteomes" id="UP000220797">
    <property type="component" value="Unassembled WGS sequence"/>
</dbReference>
<accession>A0A1J1GU93</accession>
<evidence type="ECO:0000313" key="3">
    <source>
        <dbReference type="Proteomes" id="UP000220797"/>
    </source>
</evidence>
<evidence type="ECO:0000256" key="1">
    <source>
        <dbReference type="SAM" id="MobiDB-lite"/>
    </source>
</evidence>
<feature type="compositionally biased region" description="Basic and acidic residues" evidence="1">
    <location>
        <begin position="1219"/>
        <end position="1230"/>
    </location>
</feature>
<comment type="caution">
    <text evidence="2">The sequence shown here is derived from an EMBL/GenBank/DDBJ whole genome shotgun (WGS) entry which is preliminary data.</text>
</comment>
<gene>
    <name evidence="2" type="ORF">PGAL8A_00307700</name>
</gene>
<keyword evidence="3" id="KW-1185">Reference proteome</keyword>
<dbReference type="OrthoDB" id="372510at2759"/>
<dbReference type="VEuPathDB" id="PlasmoDB:PGAL8A_00307700"/>
<dbReference type="OMA" id="NNDIHIC"/>
<evidence type="ECO:0000313" key="2">
    <source>
        <dbReference type="EMBL" id="CRG95865.1"/>
    </source>
</evidence>
<protein>
    <submittedName>
        <fullName evidence="2">Uncharacterized protein</fullName>
    </submittedName>
</protein>
<name>A0A1J1GU93_PLAGA</name>
<dbReference type="GeneID" id="39731610"/>
<organism evidence="2 3">
    <name type="scientific">Plasmodium gallinaceum</name>
    <dbReference type="NCBI Taxonomy" id="5849"/>
    <lineage>
        <taxon>Eukaryota</taxon>
        <taxon>Sar</taxon>
        <taxon>Alveolata</taxon>
        <taxon>Apicomplexa</taxon>
        <taxon>Aconoidasida</taxon>
        <taxon>Haemosporida</taxon>
        <taxon>Plasmodiidae</taxon>
        <taxon>Plasmodium</taxon>
        <taxon>Plasmodium (Haemamoeba)</taxon>
    </lineage>
</organism>
<dbReference type="EMBL" id="CVMV01000045">
    <property type="protein sequence ID" value="CRG95865.1"/>
    <property type="molecule type" value="Genomic_DNA"/>
</dbReference>
<sequence length="1834" mass="220906">MKDKKKSIYFYKDRQKESFETRSEDNNLNIYEKRKECEYDSHYENTDIENVIKRKSTCDNNSKNSKSSFFYEIENSEKSQNDYSSIYEKEKKSCSRKSFYSIYDYTDENNDSDYKIIKKNKKNNLTYKESCKSCYNDKMIKSVYDNNYYMHIYDNDNMNSNNLLVKSSNKNNNKYRNKNKYFNRKKKVKKDLINKIDELVKYYKIYNMKGKYHYVGITTILKKYIYVIKNNNILFFKKKLNNKKILLINKIKKRYNNCNTFYFIQKKYLYNIEGRQKKNKCFFYRYLYFCKLKKKLQNYYKQRKIKREKNFKNLMKFINSQIKKKYFFNKYIDCRLKDEFDKNKNIINQKCNPDENIIKKYLMYCFQNNIHNFRESLDNEENYKKFSKYKKIFIQNFKNYTNYKKEKQNEKKKNDITEKNKKYFSIETKMKNMFREKKNNKKNEEEFDICLDCRQLYVNYVKDSNNYNKFKNGILLSDINIIKKLILSRKEKNENYTDNNKVNNNNKNTFSCKNNMNEKKNKIYDNIKKKNNCRNRSITKNCNNNKNNIEKINHENNNNANININTDNDKNIDNNDSKNINDNNEKLINENNKIIKSNNNKSIINISIEDINATTIENKNKNNIGVNNYNIENINSNNVEEINNSSNEKINSDKNENMNNNSDRNAYNENKENVSINYIKNNNNDSSNEKEYLNMNKSKKYINLEKSLKNEMINEVDNFSINDEIDKTLNCEKCDSTYENEEKNNQKDICNTINYEIEIQTKMEKELKKNLEEIVRNYINNDVVNQDVEFNKIEQKTIKEKNHTEKDMHIEKSRKTILNNNSFSLYTHEENLDKNFKVESISNFFHSFQNINSKYINLELRKRKKKKKVKKKNKYELEIKNLVGEKENNEICSSDFKVSKDLHNFYSHLHKKILNEFKERCLKKMKKIFNKKCKEIEKDISENLRTVVNTFNSLGNINNNDIHICKKKKKKNLNSEIKIDCEDKKLTNNKVNTQIFNDKNNFINTTDHSNFYNNETRSDNNNIQHSNSIYIDNDFIQNNSITYINNTSSMENIFKSNSDISNRYAEHTSCNEIYKKQQNEKINITNLLNINKKNIYKKQNSLNSKKNYGNEKGDVLLNILRNKSLNDLNKNFIFKNLNCKKFCKSIKNDLNNNINVLKYLNIVKQKNVGDNILKKINNTANHYNPLNNRISDKNYINEFFQYIKDKSITNKKLPNSTNETKKSSNEMIKTERKKKKKKNLFKKFELFKKKDIIKVNRQKINKKIHSISLYNKIKRQLIEKKLNDVIFSKHNNNLNSSKKCEIINDMKLHLNNKINNEISNNIKKAPVYIYRIKHKNKYIPIKNYKYSFLFVRKPIYIPLIKYKYIPYYYYDNRNSNTGYILNNPFEIKKIHNLNDRKGKNGNHSCNYISNNNHKINYDNNITNNVNKKMNIVNKGFNCKNTYNNINDYYTSIDEAHNIHNNNHSNFNDTYKNLCKNEHLCVNKKYAWKNIDRKIYAKGKIYINKNNHIINKYNKTYKYHIIRISNRMKNIRYNFFIYNIFKHLYKLSKYRNHKGVDLGEISYLKFNVNNNEKWKNEKFNNFNIHYKIKKNSSSLINYNLNDNNDKMKYLFDKNPNNFNFFEIVQNKKKVIDGNNTNVNGIKSYDNISAFYLKKNSYKDTILKKKKKDFDTFNYNIKNVPKDNKNNIKLHLNNYYKINEDMLPYSNKNKTCSKNCILRYTYSAYNNMNNIYNTKLYQINKNNLTRCQLKVKKIYFSQTNQTTQIKDNYLGNTSLNNTLKDNYFYNINNTNLTNATLKNKNIESFHICSINSLKNKHIKNTKYKHNIENICIYKDF</sequence>
<feature type="region of interest" description="Disordered" evidence="1">
    <location>
        <begin position="1211"/>
        <end position="1234"/>
    </location>
</feature>
<proteinExistence type="predicted"/>
<reference evidence="2" key="1">
    <citation type="submission" date="2015-04" db="EMBL/GenBank/DDBJ databases">
        <authorList>
            <consortium name="Pathogen Informatics"/>
        </authorList>
    </citation>
    <scope>NUCLEOTIDE SEQUENCE [LARGE SCALE GENOMIC DNA]</scope>
    <source>
        <strain evidence="2">8A</strain>
    </source>
</reference>
<dbReference type="RefSeq" id="XP_028528673.1">
    <property type="nucleotide sequence ID" value="XM_028672084.1"/>
</dbReference>